<dbReference type="GO" id="GO:0043190">
    <property type="term" value="C:ATP-binding cassette (ABC) transporter complex"/>
    <property type="evidence" value="ECO:0007669"/>
    <property type="project" value="InterPro"/>
</dbReference>
<evidence type="ECO:0000313" key="9">
    <source>
        <dbReference type="EMBL" id="MBP0495025.1"/>
    </source>
</evidence>
<protein>
    <recommendedName>
        <fullName evidence="7">Spermidine/putrescine import ATP-binding protein PotA</fullName>
        <ecNumber evidence="7">7.6.2.11</ecNumber>
    </recommendedName>
</protein>
<evidence type="ECO:0000256" key="6">
    <source>
        <dbReference type="ARBA" id="ARBA00023136"/>
    </source>
</evidence>
<dbReference type="FunFam" id="3.40.50.300:FF:000133">
    <property type="entry name" value="Spermidine/putrescine import ATP-binding protein PotA"/>
    <property type="match status" value="1"/>
</dbReference>
<keyword evidence="1 7" id="KW-0813">Transport</keyword>
<dbReference type="GO" id="GO:0015847">
    <property type="term" value="P:putrescine transport"/>
    <property type="evidence" value="ECO:0007669"/>
    <property type="project" value="UniProtKB-ARBA"/>
</dbReference>
<dbReference type="EMBL" id="JAGIZA010000013">
    <property type="protein sequence ID" value="MBP0495025.1"/>
    <property type="molecule type" value="Genomic_DNA"/>
</dbReference>
<evidence type="ECO:0000313" key="10">
    <source>
        <dbReference type="Proteomes" id="UP000677537"/>
    </source>
</evidence>
<dbReference type="NCBIfam" id="TIGR01187">
    <property type="entry name" value="potA"/>
    <property type="match status" value="1"/>
</dbReference>
<evidence type="ECO:0000259" key="8">
    <source>
        <dbReference type="PROSITE" id="PS50893"/>
    </source>
</evidence>
<evidence type="ECO:0000256" key="5">
    <source>
        <dbReference type="ARBA" id="ARBA00022967"/>
    </source>
</evidence>
<evidence type="ECO:0000256" key="4">
    <source>
        <dbReference type="ARBA" id="ARBA00022840"/>
    </source>
</evidence>
<feature type="domain" description="ABC transporter" evidence="8">
    <location>
        <begin position="5"/>
        <end position="235"/>
    </location>
</feature>
<reference evidence="9" key="1">
    <citation type="submission" date="2021-03" db="EMBL/GenBank/DDBJ databases">
        <authorList>
            <person name="So Y."/>
        </authorList>
    </citation>
    <scope>NUCLEOTIDE SEQUENCE</scope>
    <source>
        <strain evidence="9">SG15</strain>
    </source>
</reference>
<dbReference type="SUPFAM" id="SSF52540">
    <property type="entry name" value="P-loop containing nucleoside triphosphate hydrolases"/>
    <property type="match status" value="1"/>
</dbReference>
<evidence type="ECO:0000256" key="7">
    <source>
        <dbReference type="RuleBase" id="RU364083"/>
    </source>
</evidence>
<keyword evidence="2 7" id="KW-1003">Cell membrane</keyword>
<dbReference type="AlphaFoldDB" id="A0A940S7K3"/>
<evidence type="ECO:0000256" key="2">
    <source>
        <dbReference type="ARBA" id="ARBA00022475"/>
    </source>
</evidence>
<dbReference type="GO" id="GO:0005524">
    <property type="term" value="F:ATP binding"/>
    <property type="evidence" value="ECO:0007669"/>
    <property type="project" value="UniProtKB-KW"/>
</dbReference>
<dbReference type="InterPro" id="IPR050093">
    <property type="entry name" value="ABC_SmlMolc_Importer"/>
</dbReference>
<gene>
    <name evidence="7" type="primary">potA</name>
    <name evidence="9" type="ORF">J5Y10_19740</name>
</gene>
<comment type="function">
    <text evidence="7">Part of the ABC transporter complex PotABCD involved in spermidine/putrescine import. Responsible for energy coupling to the transport system.</text>
</comment>
<dbReference type="GO" id="GO:0015417">
    <property type="term" value="F:ABC-type polyamine transporter activity"/>
    <property type="evidence" value="ECO:0007669"/>
    <property type="project" value="UniProtKB-EC"/>
</dbReference>
<dbReference type="PANTHER" id="PTHR42781:SF6">
    <property type="entry name" value="SPERMIDINE_PUTRESCINE IMPORT ATP-BINDING PROTEIN POTA"/>
    <property type="match status" value="1"/>
</dbReference>
<dbReference type="SUPFAM" id="SSF50331">
    <property type="entry name" value="MOP-like"/>
    <property type="match status" value="1"/>
</dbReference>
<dbReference type="InterPro" id="IPR027417">
    <property type="entry name" value="P-loop_NTPase"/>
</dbReference>
<dbReference type="GO" id="GO:0016887">
    <property type="term" value="F:ATP hydrolysis activity"/>
    <property type="evidence" value="ECO:0007669"/>
    <property type="project" value="InterPro"/>
</dbReference>
<dbReference type="InterPro" id="IPR017871">
    <property type="entry name" value="ABC_transporter-like_CS"/>
</dbReference>
<dbReference type="InterPro" id="IPR003593">
    <property type="entry name" value="AAA+_ATPase"/>
</dbReference>
<comment type="subunit">
    <text evidence="7">The complex is composed of two ATP-binding proteins (PotA), two transmembrane proteins (PotB and PotC) and a solute-binding protein (PotD).</text>
</comment>
<dbReference type="PROSITE" id="PS00211">
    <property type="entry name" value="ABC_TRANSPORTER_1"/>
    <property type="match status" value="1"/>
</dbReference>
<dbReference type="InterPro" id="IPR013611">
    <property type="entry name" value="Transp-assoc_OB_typ2"/>
</dbReference>
<evidence type="ECO:0000256" key="3">
    <source>
        <dbReference type="ARBA" id="ARBA00022741"/>
    </source>
</evidence>
<keyword evidence="6 7" id="KW-0472">Membrane</keyword>
<dbReference type="Gene3D" id="3.40.50.300">
    <property type="entry name" value="P-loop containing nucleotide triphosphate hydrolases"/>
    <property type="match status" value="1"/>
</dbReference>
<dbReference type="PANTHER" id="PTHR42781">
    <property type="entry name" value="SPERMIDINE/PUTRESCINE IMPORT ATP-BINDING PROTEIN POTA"/>
    <property type="match status" value="1"/>
</dbReference>
<dbReference type="RefSeq" id="WP_209375822.1">
    <property type="nucleotide sequence ID" value="NZ_JAGIZA010000013.1"/>
</dbReference>
<evidence type="ECO:0000256" key="1">
    <source>
        <dbReference type="ARBA" id="ARBA00022448"/>
    </source>
</evidence>
<dbReference type="InterPro" id="IPR008995">
    <property type="entry name" value="Mo/tungstate-bd_C_term_dom"/>
</dbReference>
<dbReference type="Pfam" id="PF00005">
    <property type="entry name" value="ABC_tran"/>
    <property type="match status" value="1"/>
</dbReference>
<dbReference type="InterPro" id="IPR003439">
    <property type="entry name" value="ABC_transporter-like_ATP-bd"/>
</dbReference>
<keyword evidence="10" id="KW-1185">Reference proteome</keyword>
<dbReference type="Proteomes" id="UP000677537">
    <property type="component" value="Unassembled WGS sequence"/>
</dbReference>
<sequence length="352" mass="37584">MEGAVALEGVTKRYGSETVVSDVSLTIPPGEFFTLLGPSGSGKTTTLSMLAGFVTADAGRVMLNGQDMTHVPPRGRGLGMVFQNYAIFPHLDVAENVAFPLSVKGAPKAEIQARVTEALAMVKLTGFERRYARQLSGGQQQRVALARAIVAHPRVVLMDEPLGALDKNLRYHMQVEIKEISRRLGTTVIYVTHDQEEALTMSDRIAIMNHGRIAQMGPPREVYERPDSTFVAAFLGEANLLVARRDGDRFAGPGGMPIQAGVGRVEAAEGRLFVRPEKVSIAGAGAGAGPNSLPGRVRHASFLGNVVRYEVEVAEGALVLCDAANAAGITLHPPGEAVQLSWRAEDSRLLAA</sequence>
<proteinExistence type="inferred from homology"/>
<dbReference type="Pfam" id="PF08402">
    <property type="entry name" value="TOBE_2"/>
    <property type="match status" value="1"/>
</dbReference>
<keyword evidence="5 7" id="KW-1278">Translocase</keyword>
<comment type="catalytic activity">
    <reaction evidence="7">
        <text>ATP + H2O + polyamine-[polyamine-binding protein]Side 1 = ADP + phosphate + polyamineSide 2 + [polyamine-binding protein]Side 1.</text>
        <dbReference type="EC" id="7.6.2.11"/>
    </reaction>
</comment>
<accession>A0A940S7K3</accession>
<keyword evidence="4 7" id="KW-0067">ATP-binding</keyword>
<organism evidence="9 10">
    <name type="scientific">Roseomonas indoligenes</name>
    <dbReference type="NCBI Taxonomy" id="2820811"/>
    <lineage>
        <taxon>Bacteria</taxon>
        <taxon>Pseudomonadati</taxon>
        <taxon>Pseudomonadota</taxon>
        <taxon>Alphaproteobacteria</taxon>
        <taxon>Acetobacterales</taxon>
        <taxon>Roseomonadaceae</taxon>
        <taxon>Roseomonas</taxon>
    </lineage>
</organism>
<comment type="similarity">
    <text evidence="7">Belongs to the ABC transporter superfamily. Spermidine/putrescine importer (TC 3.A.1.11.1) family.</text>
</comment>
<dbReference type="EC" id="7.6.2.11" evidence="7"/>
<name>A0A940S7K3_9PROT</name>
<dbReference type="PROSITE" id="PS50893">
    <property type="entry name" value="ABC_TRANSPORTER_2"/>
    <property type="match status" value="1"/>
</dbReference>
<keyword evidence="3 7" id="KW-0547">Nucleotide-binding</keyword>
<dbReference type="SMART" id="SM00382">
    <property type="entry name" value="AAA"/>
    <property type="match status" value="1"/>
</dbReference>
<dbReference type="InterPro" id="IPR005893">
    <property type="entry name" value="PotA-like"/>
</dbReference>
<comment type="caution">
    <text evidence="9">The sequence shown here is derived from an EMBL/GenBank/DDBJ whole genome shotgun (WGS) entry which is preliminary data.</text>
</comment>